<sequence>MSAAHPLSSYPADGDSGNGSDASSIGFGMSYGAADPAVAYDDPALWCHPSATLETVPVVVPSQHQLSTLAILQAHHIPSQHDHSYDYVAQEAYQNGRLYHDPQPGSVHFTASCGTATTYSTQQDIPLHDPTHIHTNATVSRHSETFSTHCGQDVSSLGVVSTSKVASQPYSLPQLHRTDVAVTVPRFRGLPARSVTMSCPSFSPPAAPTAAYHDLTVPPPHFADQIPPTTAPFLERGRSFPDPRCVSGPLNVPQMESFAKPPRYLGPRHAHSPYASSPSLSSSSSAMSSLEASPVLPSNTYLEAASSHSASSRSSSAASSPFSTARHLHAAPTPSPPSFSGRLPLPLPLASHTQRFACLLCRGERTFSRTKDLERHIQSIHNRDPDAPRWICCGVPLSEADHWGLPDWVRSEPPYMLNGVPMVGGCKEQCSRKDVLKRHLRKNESRCFGSENAPWLPGNQVCKRSARGGHGGERS</sequence>
<feature type="compositionally biased region" description="Low complexity" evidence="1">
    <location>
        <begin position="272"/>
        <end position="285"/>
    </location>
</feature>
<evidence type="ECO:0000313" key="3">
    <source>
        <dbReference type="Proteomes" id="UP000230002"/>
    </source>
</evidence>
<accession>A0A2G8RTE8</accession>
<feature type="compositionally biased region" description="Low complexity" evidence="1">
    <location>
        <begin position="310"/>
        <end position="325"/>
    </location>
</feature>
<dbReference type="STRING" id="1077348.A0A2G8RTE8"/>
<evidence type="ECO:0000313" key="2">
    <source>
        <dbReference type="EMBL" id="PIL24791.1"/>
    </source>
</evidence>
<dbReference type="EMBL" id="AYKW01000056">
    <property type="protein sequence ID" value="PIL24791.1"/>
    <property type="molecule type" value="Genomic_DNA"/>
</dbReference>
<feature type="region of interest" description="Disordered" evidence="1">
    <location>
        <begin position="227"/>
        <end position="285"/>
    </location>
</feature>
<protein>
    <submittedName>
        <fullName evidence="2">Uncharacterized protein</fullName>
    </submittedName>
</protein>
<keyword evidence="3" id="KW-1185">Reference proteome</keyword>
<dbReference type="AlphaFoldDB" id="A0A2G8RTE8"/>
<dbReference type="Proteomes" id="UP000230002">
    <property type="component" value="Unassembled WGS sequence"/>
</dbReference>
<name>A0A2G8RTE8_9APHY</name>
<gene>
    <name evidence="2" type="ORF">GSI_12677</name>
</gene>
<feature type="region of interest" description="Disordered" evidence="1">
    <location>
        <begin position="310"/>
        <end position="342"/>
    </location>
</feature>
<comment type="caution">
    <text evidence="2">The sequence shown here is derived from an EMBL/GenBank/DDBJ whole genome shotgun (WGS) entry which is preliminary data.</text>
</comment>
<dbReference type="OrthoDB" id="2756893at2759"/>
<organism evidence="2 3">
    <name type="scientific">Ganoderma sinense ZZ0214-1</name>
    <dbReference type="NCBI Taxonomy" id="1077348"/>
    <lineage>
        <taxon>Eukaryota</taxon>
        <taxon>Fungi</taxon>
        <taxon>Dikarya</taxon>
        <taxon>Basidiomycota</taxon>
        <taxon>Agaricomycotina</taxon>
        <taxon>Agaricomycetes</taxon>
        <taxon>Polyporales</taxon>
        <taxon>Polyporaceae</taxon>
        <taxon>Ganoderma</taxon>
    </lineage>
</organism>
<evidence type="ECO:0000256" key="1">
    <source>
        <dbReference type="SAM" id="MobiDB-lite"/>
    </source>
</evidence>
<proteinExistence type="predicted"/>
<dbReference type="Gene3D" id="3.30.160.60">
    <property type="entry name" value="Classic Zinc Finger"/>
    <property type="match status" value="1"/>
</dbReference>
<reference evidence="2 3" key="1">
    <citation type="journal article" date="2015" name="Sci. Rep.">
        <title>Chromosome-level genome map provides insights into diverse defense mechanisms in the medicinal fungus Ganoderma sinense.</title>
        <authorList>
            <person name="Zhu Y."/>
            <person name="Xu J."/>
            <person name="Sun C."/>
            <person name="Zhou S."/>
            <person name="Xu H."/>
            <person name="Nelson D.R."/>
            <person name="Qian J."/>
            <person name="Song J."/>
            <person name="Luo H."/>
            <person name="Xiang L."/>
            <person name="Li Y."/>
            <person name="Xu Z."/>
            <person name="Ji A."/>
            <person name="Wang L."/>
            <person name="Lu S."/>
            <person name="Hayward A."/>
            <person name="Sun W."/>
            <person name="Li X."/>
            <person name="Schwartz D.C."/>
            <person name="Wang Y."/>
            <person name="Chen S."/>
        </authorList>
    </citation>
    <scope>NUCLEOTIDE SEQUENCE [LARGE SCALE GENOMIC DNA]</scope>
    <source>
        <strain evidence="2 3">ZZ0214-1</strain>
    </source>
</reference>